<dbReference type="EMBL" id="CP003804">
    <property type="protein sequence ID" value="AGF47434.1"/>
    <property type="molecule type" value="Genomic_DNA"/>
</dbReference>
<keyword evidence="10" id="KW-1185">Reference proteome</keyword>
<reference evidence="9 10" key="1">
    <citation type="journal article" date="2013" name="Genome Biol. Evol.">
        <title>Genome evolution and phylogenomic analysis of candidatus kinetoplastibacterium, the betaproteobacterial endosymbionts of strigomonas and angomonas.</title>
        <authorList>
            <person name="Alves J.M."/>
            <person name="Serrano M.G."/>
            <person name="Maia da Silva F."/>
            <person name="Voegtly L.J."/>
            <person name="Matveyev A.V."/>
            <person name="Teixeira M.M."/>
            <person name="Camargo E.P."/>
            <person name="Buck G.A."/>
        </authorList>
    </citation>
    <scope>NUCLEOTIDE SEQUENCE [LARGE SCALE GENOMIC DNA]</scope>
    <source>
        <strain evidence="9 10">TCC036E</strain>
    </source>
</reference>
<dbReference type="RefSeq" id="WP_015238978.1">
    <property type="nucleotide sequence ID" value="NC_020283.1"/>
</dbReference>
<dbReference type="Gene3D" id="1.10.8.420">
    <property type="entry name" value="RecR Domain 1"/>
    <property type="match status" value="1"/>
</dbReference>
<keyword evidence="5 7" id="KW-0233">DNA recombination</keyword>
<evidence type="ECO:0000256" key="2">
    <source>
        <dbReference type="ARBA" id="ARBA00022763"/>
    </source>
</evidence>
<proteinExistence type="inferred from homology"/>
<evidence type="ECO:0000256" key="5">
    <source>
        <dbReference type="ARBA" id="ARBA00023172"/>
    </source>
</evidence>
<name>M1LVZ6_9PROT</name>
<keyword evidence="2 7" id="KW-0227">DNA damage</keyword>
<evidence type="ECO:0000256" key="1">
    <source>
        <dbReference type="ARBA" id="ARBA00022723"/>
    </source>
</evidence>
<keyword evidence="1 7" id="KW-0479">Metal-binding</keyword>
<dbReference type="InterPro" id="IPR000093">
    <property type="entry name" value="DNA_Rcmb_RecR"/>
</dbReference>
<accession>M1LVZ6</accession>
<dbReference type="eggNOG" id="COG0353">
    <property type="taxonomic scope" value="Bacteria"/>
</dbReference>
<dbReference type="PROSITE" id="PS50880">
    <property type="entry name" value="TOPRIM"/>
    <property type="match status" value="1"/>
</dbReference>
<dbReference type="GO" id="GO:0006310">
    <property type="term" value="P:DNA recombination"/>
    <property type="evidence" value="ECO:0007669"/>
    <property type="project" value="UniProtKB-UniRule"/>
</dbReference>
<dbReference type="KEGG" id="kct:CDEE_0367"/>
<dbReference type="Gene3D" id="3.40.1360.10">
    <property type="match status" value="1"/>
</dbReference>
<organism evidence="9 10">
    <name type="scientific">Candidatus Kinetoplastidibacterium crithidiae TCC036E</name>
    <dbReference type="NCBI Taxonomy" id="1208918"/>
    <lineage>
        <taxon>Bacteria</taxon>
        <taxon>Pseudomonadati</taxon>
        <taxon>Pseudomonadota</taxon>
        <taxon>Betaproteobacteria</taxon>
        <taxon>Candidatus Kinetoplastidibacterium</taxon>
    </lineage>
</organism>
<feature type="domain" description="Toprim" evidence="8">
    <location>
        <begin position="85"/>
        <end position="180"/>
    </location>
</feature>
<dbReference type="Pfam" id="PF13662">
    <property type="entry name" value="Toprim_4"/>
    <property type="match status" value="1"/>
</dbReference>
<evidence type="ECO:0000256" key="7">
    <source>
        <dbReference type="HAMAP-Rule" id="MF_00017"/>
    </source>
</evidence>
<keyword evidence="4 7" id="KW-0862">Zinc</keyword>
<dbReference type="AlphaFoldDB" id="M1LVZ6"/>
<dbReference type="GO" id="GO:0008270">
    <property type="term" value="F:zinc ion binding"/>
    <property type="evidence" value="ECO:0007669"/>
    <property type="project" value="UniProtKB-KW"/>
</dbReference>
<sequence>MEEQQISEPEPLINLIKALKRLPGIGIRSARRIAYHLMQYDLQGANSLSIALSEATGSLQHCISCNSFSETDLCVTCSSSFRDKSLLCIVETPSDLINLEASHGYKGLYYVLMGRISPLDGIGPKELNFHKISERINKGGIEEVIIATGFTAEGETTAQFLIDMLVPFGIKTSRLARGVPAGSELEYIDAGTIAWALMDRKSNL</sequence>
<gene>
    <name evidence="7" type="primary">recR</name>
    <name evidence="9" type="ORF">CDEE_0367</name>
</gene>
<dbReference type="HOGENOM" id="CLU_060739_1_2_4"/>
<protein>
    <recommendedName>
        <fullName evidence="7">Recombination protein RecR</fullName>
    </recommendedName>
</protein>
<comment type="function">
    <text evidence="7">May play a role in DNA repair. It seems to be involved in an RecBC-independent recombinational process of DNA repair. It may act with RecF and RecO.</text>
</comment>
<keyword evidence="6 7" id="KW-0234">DNA repair</keyword>
<dbReference type="PANTHER" id="PTHR30446:SF0">
    <property type="entry name" value="RECOMBINATION PROTEIN RECR"/>
    <property type="match status" value="1"/>
</dbReference>
<keyword evidence="3 7" id="KW-0863">Zinc-finger</keyword>
<evidence type="ECO:0000313" key="9">
    <source>
        <dbReference type="EMBL" id="AGF47434.1"/>
    </source>
</evidence>
<dbReference type="Pfam" id="PF21175">
    <property type="entry name" value="RecR_C"/>
    <property type="match status" value="1"/>
</dbReference>
<evidence type="ECO:0000313" key="10">
    <source>
        <dbReference type="Proteomes" id="UP000011686"/>
    </source>
</evidence>
<dbReference type="InterPro" id="IPR023627">
    <property type="entry name" value="Rcmb_RecR"/>
</dbReference>
<dbReference type="Pfam" id="PF21176">
    <property type="entry name" value="RecR_HhH"/>
    <property type="match status" value="1"/>
</dbReference>
<evidence type="ECO:0000256" key="3">
    <source>
        <dbReference type="ARBA" id="ARBA00022771"/>
    </source>
</evidence>
<evidence type="ECO:0000256" key="6">
    <source>
        <dbReference type="ARBA" id="ARBA00023204"/>
    </source>
</evidence>
<comment type="similarity">
    <text evidence="7">Belongs to the RecR family.</text>
</comment>
<dbReference type="InterPro" id="IPR034137">
    <property type="entry name" value="TOPRIM_RecR"/>
</dbReference>
<evidence type="ECO:0000259" key="8">
    <source>
        <dbReference type="PROSITE" id="PS50880"/>
    </source>
</evidence>
<evidence type="ECO:0000256" key="4">
    <source>
        <dbReference type="ARBA" id="ARBA00022833"/>
    </source>
</evidence>
<dbReference type="PATRIC" id="fig|1208918.3.peg.130"/>
<dbReference type="HAMAP" id="MF_00017">
    <property type="entry name" value="RecR"/>
    <property type="match status" value="1"/>
</dbReference>
<dbReference type="STRING" id="1208918.CDEE_0367"/>
<dbReference type="SUPFAM" id="SSF111304">
    <property type="entry name" value="Recombination protein RecR"/>
    <property type="match status" value="1"/>
</dbReference>
<dbReference type="GO" id="GO:0006281">
    <property type="term" value="P:DNA repair"/>
    <property type="evidence" value="ECO:0007669"/>
    <property type="project" value="UniProtKB-UniRule"/>
</dbReference>
<dbReference type="InterPro" id="IPR006171">
    <property type="entry name" value="TOPRIM_dom"/>
</dbReference>
<dbReference type="GO" id="GO:0003677">
    <property type="term" value="F:DNA binding"/>
    <property type="evidence" value="ECO:0007669"/>
    <property type="project" value="UniProtKB-UniRule"/>
</dbReference>
<dbReference type="PANTHER" id="PTHR30446">
    <property type="entry name" value="RECOMBINATION PROTEIN RECR"/>
    <property type="match status" value="1"/>
</dbReference>
<dbReference type="Proteomes" id="UP000011686">
    <property type="component" value="Chromosome"/>
</dbReference>
<feature type="zinc finger region" description="C4-type" evidence="7">
    <location>
        <begin position="62"/>
        <end position="77"/>
    </location>
</feature>
<dbReference type="SMART" id="SM00493">
    <property type="entry name" value="TOPRIM"/>
    <property type="match status" value="1"/>
</dbReference>
<dbReference type="NCBIfam" id="TIGR00615">
    <property type="entry name" value="recR"/>
    <property type="match status" value="1"/>
</dbReference>
<dbReference type="CDD" id="cd01025">
    <property type="entry name" value="TOPRIM_recR"/>
    <property type="match status" value="1"/>
</dbReference>